<protein>
    <recommendedName>
        <fullName evidence="2">DUF547 domain-containing protein</fullName>
    </recommendedName>
</protein>
<dbReference type="InterPro" id="IPR006869">
    <property type="entry name" value="DUF547"/>
</dbReference>
<feature type="domain" description="DUF547" evidence="2">
    <location>
        <begin position="70"/>
        <end position="180"/>
    </location>
</feature>
<dbReference type="EMBL" id="AECZ01000006">
    <property type="protein sequence ID" value="EFL51986.1"/>
    <property type="molecule type" value="Genomic_DNA"/>
</dbReference>
<dbReference type="PANTHER" id="PTHR46361">
    <property type="entry name" value="ELECTRON CARRIER/ PROTEIN DISULFIDE OXIDOREDUCTASE"/>
    <property type="match status" value="1"/>
</dbReference>
<gene>
    <name evidence="3" type="ORF">DesfrDRAFT_1155</name>
</gene>
<reference evidence="3 4" key="1">
    <citation type="submission" date="2010-08" db="EMBL/GenBank/DDBJ databases">
        <title>The draft genome of Desulfovibrio fructosovorans JJ.</title>
        <authorList>
            <consortium name="US DOE Joint Genome Institute (JGI-PGF)"/>
            <person name="Lucas S."/>
            <person name="Copeland A."/>
            <person name="Lapidus A."/>
            <person name="Cheng J.-F."/>
            <person name="Bruce D."/>
            <person name="Goodwin L."/>
            <person name="Pitluck S."/>
            <person name="Land M.L."/>
            <person name="Hauser L."/>
            <person name="Chang Y.-J."/>
            <person name="Jeffries C."/>
            <person name="Wall J.D."/>
            <person name="Stahl D.A."/>
            <person name="Arkin A.P."/>
            <person name="Dehal P."/>
            <person name="Stolyar S.M."/>
            <person name="Hazen T.C."/>
            <person name="Woyke T.J."/>
        </authorList>
    </citation>
    <scope>NUCLEOTIDE SEQUENCE [LARGE SCALE GENOMIC DNA]</scope>
    <source>
        <strain evidence="3 4">JJ</strain>
    </source>
</reference>
<comment type="caution">
    <text evidence="3">The sequence shown here is derived from an EMBL/GenBank/DDBJ whole genome shotgun (WGS) entry which is preliminary data.</text>
</comment>
<evidence type="ECO:0000313" key="4">
    <source>
        <dbReference type="Proteomes" id="UP000006250"/>
    </source>
</evidence>
<dbReference type="RefSeq" id="WP_005991981.1">
    <property type="nucleotide sequence ID" value="NZ_AECZ01000006.1"/>
</dbReference>
<feature type="signal peptide" evidence="1">
    <location>
        <begin position="1"/>
        <end position="23"/>
    </location>
</feature>
<accession>E1JU56</accession>
<feature type="chain" id="PRO_5003148162" description="DUF547 domain-containing protein" evidence="1">
    <location>
        <begin position="24"/>
        <end position="248"/>
    </location>
</feature>
<proteinExistence type="predicted"/>
<name>E1JU56_SOLFR</name>
<keyword evidence="1" id="KW-0732">Signal</keyword>
<dbReference type="eggNOG" id="COG1957">
    <property type="taxonomic scope" value="Bacteria"/>
</dbReference>
<evidence type="ECO:0000313" key="3">
    <source>
        <dbReference type="EMBL" id="EFL51986.1"/>
    </source>
</evidence>
<dbReference type="PANTHER" id="PTHR46361:SF3">
    <property type="entry name" value="ELECTRON CARRIER_ PROTEIN DISULFIDE OXIDOREDUCTASE"/>
    <property type="match status" value="1"/>
</dbReference>
<organism evidence="3 4">
    <name type="scientific">Solidesulfovibrio fructosivorans JJ]</name>
    <dbReference type="NCBI Taxonomy" id="596151"/>
    <lineage>
        <taxon>Bacteria</taxon>
        <taxon>Pseudomonadati</taxon>
        <taxon>Thermodesulfobacteriota</taxon>
        <taxon>Desulfovibrionia</taxon>
        <taxon>Desulfovibrionales</taxon>
        <taxon>Desulfovibrionaceae</taxon>
        <taxon>Solidesulfovibrio</taxon>
    </lineage>
</organism>
<keyword evidence="4" id="KW-1185">Reference proteome</keyword>
<evidence type="ECO:0000259" key="2">
    <source>
        <dbReference type="Pfam" id="PF04784"/>
    </source>
</evidence>
<dbReference type="STRING" id="596151.DesfrDRAFT_1155"/>
<evidence type="ECO:0000256" key="1">
    <source>
        <dbReference type="SAM" id="SignalP"/>
    </source>
</evidence>
<dbReference type="AlphaFoldDB" id="E1JU56"/>
<dbReference type="Pfam" id="PF04784">
    <property type="entry name" value="DUF547"/>
    <property type="match status" value="1"/>
</dbReference>
<dbReference type="Proteomes" id="UP000006250">
    <property type="component" value="Unassembled WGS sequence"/>
</dbReference>
<sequence precursor="true">MKKRFLLIVAASLLLAVAVSALAAAGDDAGYGGLLMRHVADGRVDYAGLKTDEARLDAALEAMSRVDPAALSPQAQFAYYINVYNAWTLKLILEHYPGIRSIKEAGSFFRSPWKRSFVRLRDGVVSLDDIEHGILRSRFHDPRVHFAVNCASKSCPPLADAPYRGETLDAQLDAATKAFINNPKNTFFKDGALHVSRIFDWYGEDFGGATGVWTFIRRFADPALAREMDAAPRHELVYDPYDWSLNGR</sequence>